<dbReference type="AlphaFoldDB" id="A0A3R8TW27"/>
<protein>
    <submittedName>
        <fullName evidence="7">DsbE family thiol:disulfide interchange protein</fullName>
    </submittedName>
</protein>
<keyword evidence="3" id="KW-0201">Cytochrome c-type biogenesis</keyword>
<dbReference type="InterPro" id="IPR017937">
    <property type="entry name" value="Thioredoxin_CS"/>
</dbReference>
<evidence type="ECO:0000256" key="3">
    <source>
        <dbReference type="ARBA" id="ARBA00022748"/>
    </source>
</evidence>
<dbReference type="GO" id="GO:0030288">
    <property type="term" value="C:outer membrane-bounded periplasmic space"/>
    <property type="evidence" value="ECO:0007669"/>
    <property type="project" value="InterPro"/>
</dbReference>
<comment type="similarity">
    <text evidence="2">Belongs to the thioredoxin family. DsbE subfamily.</text>
</comment>
<evidence type="ECO:0000256" key="5">
    <source>
        <dbReference type="ARBA" id="ARBA00023284"/>
    </source>
</evidence>
<dbReference type="InterPro" id="IPR004799">
    <property type="entry name" value="Periplasmic_diS_OxRdtase_DsbE"/>
</dbReference>
<dbReference type="InterPro" id="IPR050553">
    <property type="entry name" value="Thioredoxin_ResA/DsbE_sf"/>
</dbReference>
<dbReference type="OrthoDB" id="9811352at2"/>
<dbReference type="PANTHER" id="PTHR42852:SF6">
    <property type="entry name" value="THIOL:DISULFIDE INTERCHANGE PROTEIN DSBE"/>
    <property type="match status" value="1"/>
</dbReference>
<dbReference type="Pfam" id="PF08534">
    <property type="entry name" value="Redoxin"/>
    <property type="match status" value="1"/>
</dbReference>
<proteinExistence type="inferred from homology"/>
<accession>A0A3R8TW27</accession>
<dbReference type="Gene3D" id="3.40.30.10">
    <property type="entry name" value="Glutaredoxin"/>
    <property type="match status" value="1"/>
</dbReference>
<reference evidence="7 8" key="1">
    <citation type="submission" date="2018-12" db="EMBL/GenBank/DDBJ databases">
        <title>The whole draft genome of Aquabacterium sp. SJQ9.</title>
        <authorList>
            <person name="Sun L."/>
            <person name="Gao X."/>
            <person name="Chen W."/>
            <person name="Huang K."/>
        </authorList>
    </citation>
    <scope>NUCLEOTIDE SEQUENCE [LARGE SCALE GENOMIC DNA]</scope>
    <source>
        <strain evidence="7 8">SJQ9</strain>
    </source>
</reference>
<comment type="caution">
    <text evidence="7">The sequence shown here is derived from an EMBL/GenBank/DDBJ whole genome shotgun (WGS) entry which is preliminary data.</text>
</comment>
<dbReference type="PROSITE" id="PS00194">
    <property type="entry name" value="THIOREDOXIN_1"/>
    <property type="match status" value="1"/>
</dbReference>
<feature type="domain" description="Thioredoxin" evidence="6">
    <location>
        <begin position="32"/>
        <end position="179"/>
    </location>
</feature>
<dbReference type="GO" id="GO:0015036">
    <property type="term" value="F:disulfide oxidoreductase activity"/>
    <property type="evidence" value="ECO:0007669"/>
    <property type="project" value="InterPro"/>
</dbReference>
<dbReference type="NCBIfam" id="TIGR00385">
    <property type="entry name" value="dsbE"/>
    <property type="match status" value="1"/>
</dbReference>
<dbReference type="PANTHER" id="PTHR42852">
    <property type="entry name" value="THIOL:DISULFIDE INTERCHANGE PROTEIN DSBE"/>
    <property type="match status" value="1"/>
</dbReference>
<keyword evidence="8" id="KW-1185">Reference proteome</keyword>
<gene>
    <name evidence="7" type="ORF">EIP75_00215</name>
</gene>
<keyword evidence="4" id="KW-1015">Disulfide bond</keyword>
<evidence type="ECO:0000256" key="2">
    <source>
        <dbReference type="ARBA" id="ARBA00007758"/>
    </source>
</evidence>
<dbReference type="PROSITE" id="PS51352">
    <property type="entry name" value="THIOREDOXIN_2"/>
    <property type="match status" value="1"/>
</dbReference>
<name>A0A3R8TW27_9BURK</name>
<dbReference type="Proteomes" id="UP000269265">
    <property type="component" value="Unassembled WGS sequence"/>
</dbReference>
<keyword evidence="5" id="KW-0676">Redox-active center</keyword>
<dbReference type="InterPro" id="IPR013766">
    <property type="entry name" value="Thioredoxin_domain"/>
</dbReference>
<dbReference type="GO" id="GO:0017004">
    <property type="term" value="P:cytochrome complex assembly"/>
    <property type="evidence" value="ECO:0007669"/>
    <property type="project" value="UniProtKB-KW"/>
</dbReference>
<sequence length="184" mass="20224">MIRYILPLALFMGLAALLWQPLGRAPSALPSPLVNQPVPAFTLATLPDDPPATAATTPNTSFSPAQLHGRVWMLNVWASWCAACRDEHPLLVDLSRSRQLPIVGLNYQDDPLRGQAWLRQHGNPYQVTAQDVDGRAGMELGVYGVPETFVIDKQGRIRLRHAGPITPQVLQQSLLPLIAELERG</sequence>
<dbReference type="EMBL" id="RSED01000001">
    <property type="protein sequence ID" value="RRS06069.1"/>
    <property type="molecule type" value="Genomic_DNA"/>
</dbReference>
<dbReference type="InterPro" id="IPR013740">
    <property type="entry name" value="Redoxin"/>
</dbReference>
<evidence type="ECO:0000259" key="6">
    <source>
        <dbReference type="PROSITE" id="PS51352"/>
    </source>
</evidence>
<dbReference type="CDD" id="cd03010">
    <property type="entry name" value="TlpA_like_DsbE"/>
    <property type="match status" value="1"/>
</dbReference>
<dbReference type="InterPro" id="IPR036249">
    <property type="entry name" value="Thioredoxin-like_sf"/>
</dbReference>
<dbReference type="SUPFAM" id="SSF52833">
    <property type="entry name" value="Thioredoxin-like"/>
    <property type="match status" value="1"/>
</dbReference>
<evidence type="ECO:0000313" key="8">
    <source>
        <dbReference type="Proteomes" id="UP000269265"/>
    </source>
</evidence>
<dbReference type="RefSeq" id="WP_125241212.1">
    <property type="nucleotide sequence ID" value="NZ_RSED01000001.1"/>
</dbReference>
<evidence type="ECO:0000256" key="4">
    <source>
        <dbReference type="ARBA" id="ARBA00023157"/>
    </source>
</evidence>
<evidence type="ECO:0000313" key="7">
    <source>
        <dbReference type="EMBL" id="RRS06069.1"/>
    </source>
</evidence>
<comment type="subcellular location">
    <subcellularLocation>
        <location evidence="1">Cell envelope</location>
    </subcellularLocation>
</comment>
<evidence type="ECO:0000256" key="1">
    <source>
        <dbReference type="ARBA" id="ARBA00004196"/>
    </source>
</evidence>
<organism evidence="7 8">
    <name type="scientific">Aquabacterium soli</name>
    <dbReference type="NCBI Taxonomy" id="2493092"/>
    <lineage>
        <taxon>Bacteria</taxon>
        <taxon>Pseudomonadati</taxon>
        <taxon>Pseudomonadota</taxon>
        <taxon>Betaproteobacteria</taxon>
        <taxon>Burkholderiales</taxon>
        <taxon>Aquabacterium</taxon>
    </lineage>
</organism>